<evidence type="ECO:0000313" key="2">
    <source>
        <dbReference type="Proteomes" id="UP001219525"/>
    </source>
</evidence>
<keyword evidence="2" id="KW-1185">Reference proteome</keyword>
<sequence>MLDAIAAIHWTDPSTSMSFTRIFTQQEDNKIYEFCWDSDSDKWTRGNDGYSITSVMRPNTNIVAFKAEANKIILGCIGQDGSLWLKKFNADDSGGGKIIYDFFRMTSTEFRPEKLASDPPEPKFTSVCADTSLATVDMSADGQLHWRLFNQAYDNTIQQVDYCDNTWNTATTILTNAMPLTPLAAIYSITPPGRTDLLPVLFLVYKENTRGLTYQVPYLAGNFVEQSGMTWPIGGEHTLLKLGATITGNAWPPPPGKEGFLDFHIPEASSKILVRAWSSWTDLRNSPSLGGEYMTGMSVDPNKPLASVKIGMNLMIYTSSYSGKVIGGFFWDRLNWTEMPIDPIEWDTLTTRRCQK</sequence>
<accession>A0AAD6VA35</accession>
<dbReference type="SUPFAM" id="SSF89372">
    <property type="entry name" value="Fucose-specific lectin"/>
    <property type="match status" value="1"/>
</dbReference>
<dbReference type="Proteomes" id="UP001219525">
    <property type="component" value="Unassembled WGS sequence"/>
</dbReference>
<evidence type="ECO:0000313" key="1">
    <source>
        <dbReference type="EMBL" id="KAJ7203867.1"/>
    </source>
</evidence>
<proteinExistence type="predicted"/>
<dbReference type="AlphaFoldDB" id="A0AAD6VA35"/>
<evidence type="ECO:0008006" key="3">
    <source>
        <dbReference type="Google" id="ProtNLM"/>
    </source>
</evidence>
<dbReference type="Gene3D" id="2.120.10.70">
    <property type="entry name" value="Fucose-specific lectin"/>
    <property type="match status" value="2"/>
</dbReference>
<organism evidence="1 2">
    <name type="scientific">Mycena pura</name>
    <dbReference type="NCBI Taxonomy" id="153505"/>
    <lineage>
        <taxon>Eukaryota</taxon>
        <taxon>Fungi</taxon>
        <taxon>Dikarya</taxon>
        <taxon>Basidiomycota</taxon>
        <taxon>Agaricomycotina</taxon>
        <taxon>Agaricomycetes</taxon>
        <taxon>Agaricomycetidae</taxon>
        <taxon>Agaricales</taxon>
        <taxon>Marasmiineae</taxon>
        <taxon>Mycenaceae</taxon>
        <taxon>Mycena</taxon>
    </lineage>
</organism>
<protein>
    <recommendedName>
        <fullName evidence="3">Fucose-specific lectin</fullName>
    </recommendedName>
</protein>
<dbReference type="EMBL" id="JARJCW010000049">
    <property type="protein sequence ID" value="KAJ7203867.1"/>
    <property type="molecule type" value="Genomic_DNA"/>
</dbReference>
<name>A0AAD6VA35_9AGAR</name>
<gene>
    <name evidence="1" type="ORF">GGX14DRAFT_569907</name>
</gene>
<comment type="caution">
    <text evidence="1">The sequence shown here is derived from an EMBL/GenBank/DDBJ whole genome shotgun (WGS) entry which is preliminary data.</text>
</comment>
<reference evidence="1" key="1">
    <citation type="submission" date="2023-03" db="EMBL/GenBank/DDBJ databases">
        <title>Massive genome expansion in bonnet fungi (Mycena s.s.) driven by repeated elements and novel gene families across ecological guilds.</title>
        <authorList>
            <consortium name="Lawrence Berkeley National Laboratory"/>
            <person name="Harder C.B."/>
            <person name="Miyauchi S."/>
            <person name="Viragh M."/>
            <person name="Kuo A."/>
            <person name="Thoen E."/>
            <person name="Andreopoulos B."/>
            <person name="Lu D."/>
            <person name="Skrede I."/>
            <person name="Drula E."/>
            <person name="Henrissat B."/>
            <person name="Morin E."/>
            <person name="Kohler A."/>
            <person name="Barry K."/>
            <person name="LaButti K."/>
            <person name="Morin E."/>
            <person name="Salamov A."/>
            <person name="Lipzen A."/>
            <person name="Mereny Z."/>
            <person name="Hegedus B."/>
            <person name="Baldrian P."/>
            <person name="Stursova M."/>
            <person name="Weitz H."/>
            <person name="Taylor A."/>
            <person name="Grigoriev I.V."/>
            <person name="Nagy L.G."/>
            <person name="Martin F."/>
            <person name="Kauserud H."/>
        </authorList>
    </citation>
    <scope>NUCLEOTIDE SEQUENCE</scope>
    <source>
        <strain evidence="1">9144</strain>
    </source>
</reference>